<dbReference type="GO" id="GO:0044732">
    <property type="term" value="C:mitotic spindle pole body"/>
    <property type="evidence" value="ECO:0007669"/>
    <property type="project" value="TreeGrafter"/>
</dbReference>
<name>A0AAD9CX62_PAPLA</name>
<comment type="similarity">
    <text evidence="4">Belongs to the DASH complex DAM1 family.</text>
</comment>
<dbReference type="Proteomes" id="UP001182556">
    <property type="component" value="Unassembled WGS sequence"/>
</dbReference>
<accession>A0AAD9CX62</accession>
<keyword evidence="10" id="KW-0995">Kinetochore</keyword>
<protein>
    <recommendedName>
        <fullName evidence="5">DASH complex subunit DAM1</fullName>
    </recommendedName>
    <alternativeName>
        <fullName evidence="14">Outer kinetochore protein DAM1</fullName>
    </alternativeName>
</protein>
<evidence type="ECO:0000256" key="2">
    <source>
        <dbReference type="ARBA" id="ARBA00004186"/>
    </source>
</evidence>
<feature type="region of interest" description="Disordered" evidence="15">
    <location>
        <begin position="102"/>
        <end position="177"/>
    </location>
</feature>
<feature type="compositionally biased region" description="Low complexity" evidence="15">
    <location>
        <begin position="161"/>
        <end position="177"/>
    </location>
</feature>
<keyword evidence="11" id="KW-0206">Cytoskeleton</keyword>
<gene>
    <name evidence="16" type="ORF">DB88DRAFT_492108</name>
</gene>
<evidence type="ECO:0000256" key="7">
    <source>
        <dbReference type="ARBA" id="ARBA00022490"/>
    </source>
</evidence>
<evidence type="ECO:0000256" key="12">
    <source>
        <dbReference type="ARBA" id="ARBA00023242"/>
    </source>
</evidence>
<evidence type="ECO:0000256" key="4">
    <source>
        <dbReference type="ARBA" id="ARBA00010073"/>
    </source>
</evidence>
<proteinExistence type="inferred from homology"/>
<evidence type="ECO:0000256" key="1">
    <source>
        <dbReference type="ARBA" id="ARBA00004123"/>
    </source>
</evidence>
<keyword evidence="12" id="KW-0539">Nucleus</keyword>
<feature type="compositionally biased region" description="Polar residues" evidence="15">
    <location>
        <begin position="109"/>
        <end position="149"/>
    </location>
</feature>
<evidence type="ECO:0000256" key="13">
    <source>
        <dbReference type="ARBA" id="ARBA00023328"/>
    </source>
</evidence>
<evidence type="ECO:0000256" key="5">
    <source>
        <dbReference type="ARBA" id="ARBA00020497"/>
    </source>
</evidence>
<evidence type="ECO:0000256" key="11">
    <source>
        <dbReference type="ARBA" id="ARBA00023212"/>
    </source>
</evidence>
<evidence type="ECO:0000256" key="15">
    <source>
        <dbReference type="SAM" id="MobiDB-lite"/>
    </source>
</evidence>
<dbReference type="GO" id="GO:1990537">
    <property type="term" value="C:mitotic spindle polar microtubule"/>
    <property type="evidence" value="ECO:0007669"/>
    <property type="project" value="TreeGrafter"/>
</dbReference>
<dbReference type="PANTHER" id="PTHR28113">
    <property type="entry name" value="DASH COMPLEX SUBUNIT DAM1"/>
    <property type="match status" value="1"/>
</dbReference>
<dbReference type="AlphaFoldDB" id="A0AAD9CX62"/>
<feature type="region of interest" description="Disordered" evidence="15">
    <location>
        <begin position="1"/>
        <end position="32"/>
    </location>
</feature>
<dbReference type="InterPro" id="IPR013962">
    <property type="entry name" value="DASH_Dam1"/>
</dbReference>
<dbReference type="GO" id="GO:0042729">
    <property type="term" value="C:DASH complex"/>
    <property type="evidence" value="ECO:0007669"/>
    <property type="project" value="InterPro"/>
</dbReference>
<evidence type="ECO:0000256" key="10">
    <source>
        <dbReference type="ARBA" id="ARBA00022838"/>
    </source>
</evidence>
<reference evidence="16" key="1">
    <citation type="submission" date="2023-02" db="EMBL/GenBank/DDBJ databases">
        <title>Identification and recombinant expression of a fungal hydrolase from Papiliotrema laurentii that hydrolyzes apple cutin and clears colloidal polyester polyurethane.</title>
        <authorList>
            <consortium name="DOE Joint Genome Institute"/>
            <person name="Roman V.A."/>
            <person name="Bojanowski C."/>
            <person name="Crable B.R."/>
            <person name="Wagner D.N."/>
            <person name="Hung C.S."/>
            <person name="Nadeau L.J."/>
            <person name="Schratz L."/>
            <person name="Haridas S."/>
            <person name="Pangilinan J."/>
            <person name="Lipzen A."/>
            <person name="Na H."/>
            <person name="Yan M."/>
            <person name="Ng V."/>
            <person name="Grigoriev I.V."/>
            <person name="Spatafora J.W."/>
            <person name="Barlow D."/>
            <person name="Biffinger J."/>
            <person name="Kelley-Loughnane N."/>
            <person name="Varaljay V.A."/>
            <person name="Crookes-Goodson W.J."/>
        </authorList>
    </citation>
    <scope>NUCLEOTIDE SEQUENCE</scope>
    <source>
        <strain evidence="16">5307AH</strain>
    </source>
</reference>
<keyword evidence="9" id="KW-0159">Chromosome partition</keyword>
<dbReference type="PANTHER" id="PTHR28113:SF1">
    <property type="entry name" value="DASH COMPLEX SUBUNIT DAM1"/>
    <property type="match status" value="1"/>
</dbReference>
<evidence type="ECO:0000313" key="16">
    <source>
        <dbReference type="EMBL" id="KAK1923702.1"/>
    </source>
</evidence>
<sequence>MAPPHPLRRISTGSLSSLHRSQDRTHASPSGLDFLQPALTELSDEAATLATNVDKLNELHDALGQFNESFAGLIWALKMNAFCVEWPEAPTKLSFDRAPSLAVPEPQPAYSSQQPLSPTPAPSSHATTAGPSQGDQTYATEHSFVTQGSPVAPPPKKVLAKKPAAASGPAAKKAAMAARKKREMEISGIIDTLPLEFRGSQPSQRLAMEKIIMKLMDGRQLAIADLISLPDLPHPRVNKCLIALVGRKLVTKHSEGGRTEYRWVGV</sequence>
<keyword evidence="6" id="KW-0158">Chromosome</keyword>
<keyword evidence="8" id="KW-0493">Microtubule</keyword>
<comment type="caution">
    <text evidence="16">The sequence shown here is derived from an EMBL/GenBank/DDBJ whole genome shotgun (WGS) entry which is preliminary data.</text>
</comment>
<dbReference type="EMBL" id="JAODAN010000006">
    <property type="protein sequence ID" value="KAK1923702.1"/>
    <property type="molecule type" value="Genomic_DNA"/>
</dbReference>
<keyword evidence="13" id="KW-0137">Centromere</keyword>
<evidence type="ECO:0000313" key="17">
    <source>
        <dbReference type="Proteomes" id="UP001182556"/>
    </source>
</evidence>
<dbReference type="Pfam" id="PF08653">
    <property type="entry name" value="DASH_Dam1"/>
    <property type="match status" value="1"/>
</dbReference>
<organism evidence="16 17">
    <name type="scientific">Papiliotrema laurentii</name>
    <name type="common">Cryptococcus laurentii</name>
    <dbReference type="NCBI Taxonomy" id="5418"/>
    <lineage>
        <taxon>Eukaryota</taxon>
        <taxon>Fungi</taxon>
        <taxon>Dikarya</taxon>
        <taxon>Basidiomycota</taxon>
        <taxon>Agaricomycotina</taxon>
        <taxon>Tremellomycetes</taxon>
        <taxon>Tremellales</taxon>
        <taxon>Rhynchogastremaceae</taxon>
        <taxon>Papiliotrema</taxon>
    </lineage>
</organism>
<dbReference type="GO" id="GO:1990758">
    <property type="term" value="P:mitotic sister chromatid biorientation"/>
    <property type="evidence" value="ECO:0007669"/>
    <property type="project" value="TreeGrafter"/>
</dbReference>
<evidence type="ECO:0000256" key="8">
    <source>
        <dbReference type="ARBA" id="ARBA00022701"/>
    </source>
</evidence>
<evidence type="ECO:0000256" key="3">
    <source>
        <dbReference type="ARBA" id="ARBA00004629"/>
    </source>
</evidence>
<comment type="subcellular location">
    <subcellularLocation>
        <location evidence="3">Chromosome</location>
        <location evidence="3">Centromere</location>
        <location evidence="3">Kinetochore</location>
    </subcellularLocation>
    <subcellularLocation>
        <location evidence="2">Cytoplasm</location>
        <location evidence="2">Cytoskeleton</location>
        <location evidence="2">Spindle</location>
    </subcellularLocation>
    <subcellularLocation>
        <location evidence="1">Nucleus</location>
    </subcellularLocation>
</comment>
<evidence type="ECO:0000256" key="6">
    <source>
        <dbReference type="ARBA" id="ARBA00022454"/>
    </source>
</evidence>
<evidence type="ECO:0000256" key="14">
    <source>
        <dbReference type="ARBA" id="ARBA00030453"/>
    </source>
</evidence>
<keyword evidence="17" id="KW-1185">Reference proteome</keyword>
<keyword evidence="7" id="KW-0963">Cytoplasm</keyword>
<evidence type="ECO:0000256" key="9">
    <source>
        <dbReference type="ARBA" id="ARBA00022829"/>
    </source>
</evidence>